<evidence type="ECO:0000256" key="7">
    <source>
        <dbReference type="ARBA" id="ARBA00037847"/>
    </source>
</evidence>
<keyword evidence="3 8" id="KW-0812">Transmembrane</keyword>
<dbReference type="GO" id="GO:0016020">
    <property type="term" value="C:membrane"/>
    <property type="evidence" value="ECO:0007669"/>
    <property type="project" value="UniProtKB-SubCell"/>
</dbReference>
<accession>A0A078AUJ4</accession>
<evidence type="ECO:0000256" key="6">
    <source>
        <dbReference type="ARBA" id="ARBA00023136"/>
    </source>
</evidence>
<evidence type="ECO:0000256" key="8">
    <source>
        <dbReference type="SAM" id="Phobius"/>
    </source>
</evidence>
<sequence>MQKGRPFKSIAENVRKSLEQFKGKEIIEENKQEAVRFFEQTSEKLNMLLLNVNETFEFDIKQRLMETLGKDFGQEAVLNRFDDFIVYLNRITSGPVKRFLGIHEFDRQVMKDSFKYNFSQYGSKQIFYNELLNQKDEGGTNDAHVNFQISGKIDLHQSAKDKFILTVTIGDYIQYMTKGTKEVTRKKLQHFMQAIKTVLEKVVGINGKYKPTQVSYSLKGLIYFKKEDLLKSKVQITLRYSPYICSSQYKQHLVLGLIVLCINTVKLQDISEEEVKVIEENVEGTQKKEDTTEDDHIMREWEKLMVDFIPEFNVGFKLQAKQEQSYYEDIEQGQTVLARGVYFARGADKEKGVIDFFVLDPKRQVIYSRRKKSEGVFSLTLTTPGQYTFIFSNLKQKQPKEVQFYIQTQGNDEGKVVEQVNTGTSTDQNQAETTQQDYINLQNILYDEAEQIVEFEHLRNLTDDIVKIQMQLTSVQIEQRVSNKRLEHSNEHIEANSKYSFYVSLVEGLIFVAIASYQVYYIKNLVENKRLLI</sequence>
<dbReference type="PANTHER" id="PTHR22811">
    <property type="entry name" value="TRANSMEMBRANE EMP24 DOMAIN-CONTAINING PROTEIN"/>
    <property type="match status" value="1"/>
</dbReference>
<evidence type="ECO:0000256" key="2">
    <source>
        <dbReference type="ARBA" id="ARBA00007104"/>
    </source>
</evidence>
<dbReference type="EMBL" id="CCKQ01012915">
    <property type="protein sequence ID" value="CDW84548.1"/>
    <property type="molecule type" value="Genomic_DNA"/>
</dbReference>
<dbReference type="GO" id="GO:0012505">
    <property type="term" value="C:endomembrane system"/>
    <property type="evidence" value="ECO:0007669"/>
    <property type="project" value="UniProtKB-SubCell"/>
</dbReference>
<proteinExistence type="inferred from homology"/>
<dbReference type="Pfam" id="PF01105">
    <property type="entry name" value="EMP24_GP25L"/>
    <property type="match status" value="1"/>
</dbReference>
<evidence type="ECO:0000256" key="5">
    <source>
        <dbReference type="ARBA" id="ARBA00022989"/>
    </source>
</evidence>
<dbReference type="InterPro" id="IPR036598">
    <property type="entry name" value="GOLD_dom_sf"/>
</dbReference>
<name>A0A078AUJ4_STYLE</name>
<dbReference type="PROSITE" id="PS50866">
    <property type="entry name" value="GOLD"/>
    <property type="match status" value="1"/>
</dbReference>
<dbReference type="SUPFAM" id="SSF101576">
    <property type="entry name" value="Supernatant protein factor (SPF), C-terminal domain"/>
    <property type="match status" value="1"/>
</dbReference>
<dbReference type="OrthoDB" id="1929172at2759"/>
<feature type="transmembrane region" description="Helical" evidence="8">
    <location>
        <begin position="499"/>
        <end position="522"/>
    </location>
</feature>
<dbReference type="InParanoid" id="A0A078AUJ4"/>
<dbReference type="InterPro" id="IPR015720">
    <property type="entry name" value="Emp24-like"/>
</dbReference>
<gene>
    <name evidence="10" type="primary">Contig3766.g4024</name>
    <name evidence="10" type="ORF">STYLEM_13612</name>
</gene>
<feature type="domain" description="GOLD" evidence="9">
    <location>
        <begin position="323"/>
        <end position="408"/>
    </location>
</feature>
<comment type="subcellular location">
    <subcellularLocation>
        <location evidence="7">Endomembrane system</location>
        <topology evidence="7">Single-pass membrane protein</topology>
    </subcellularLocation>
    <subcellularLocation>
        <location evidence="1">Membrane</location>
        <topology evidence="1">Single-pass type I membrane protein</topology>
    </subcellularLocation>
</comment>
<dbReference type="Proteomes" id="UP000039865">
    <property type="component" value="Unassembled WGS sequence"/>
</dbReference>
<keyword evidence="11" id="KW-1185">Reference proteome</keyword>
<comment type="similarity">
    <text evidence="2">Belongs to the EMP24/GP25L family.</text>
</comment>
<dbReference type="InterPro" id="IPR009038">
    <property type="entry name" value="GOLD_dom"/>
</dbReference>
<evidence type="ECO:0000256" key="4">
    <source>
        <dbReference type="ARBA" id="ARBA00022729"/>
    </source>
</evidence>
<evidence type="ECO:0000259" key="9">
    <source>
        <dbReference type="PROSITE" id="PS50866"/>
    </source>
</evidence>
<evidence type="ECO:0000256" key="1">
    <source>
        <dbReference type="ARBA" id="ARBA00004479"/>
    </source>
</evidence>
<protein>
    <submittedName>
        <fullName evidence="10">Emp24 gp25l p24 family protein</fullName>
    </submittedName>
</protein>
<evidence type="ECO:0000313" key="11">
    <source>
        <dbReference type="Proteomes" id="UP000039865"/>
    </source>
</evidence>
<keyword evidence="6 8" id="KW-0472">Membrane</keyword>
<dbReference type="AlphaFoldDB" id="A0A078AUJ4"/>
<evidence type="ECO:0000256" key="3">
    <source>
        <dbReference type="ARBA" id="ARBA00022692"/>
    </source>
</evidence>
<dbReference type="SMART" id="SM01190">
    <property type="entry name" value="EMP24_GP25L"/>
    <property type="match status" value="1"/>
</dbReference>
<organism evidence="10 11">
    <name type="scientific">Stylonychia lemnae</name>
    <name type="common">Ciliate</name>
    <dbReference type="NCBI Taxonomy" id="5949"/>
    <lineage>
        <taxon>Eukaryota</taxon>
        <taxon>Sar</taxon>
        <taxon>Alveolata</taxon>
        <taxon>Ciliophora</taxon>
        <taxon>Intramacronucleata</taxon>
        <taxon>Spirotrichea</taxon>
        <taxon>Stichotrichia</taxon>
        <taxon>Sporadotrichida</taxon>
        <taxon>Oxytrichidae</taxon>
        <taxon>Stylonychinae</taxon>
        <taxon>Stylonychia</taxon>
    </lineage>
</organism>
<keyword evidence="5 8" id="KW-1133">Transmembrane helix</keyword>
<evidence type="ECO:0000313" key="10">
    <source>
        <dbReference type="EMBL" id="CDW84548.1"/>
    </source>
</evidence>
<keyword evidence="4" id="KW-0732">Signal</keyword>
<reference evidence="10 11" key="1">
    <citation type="submission" date="2014-06" db="EMBL/GenBank/DDBJ databases">
        <authorList>
            <person name="Swart Estienne"/>
        </authorList>
    </citation>
    <scope>NUCLEOTIDE SEQUENCE [LARGE SCALE GENOMIC DNA]</scope>
    <source>
        <strain evidence="10 11">130c</strain>
    </source>
</reference>